<dbReference type="InterPro" id="IPR003593">
    <property type="entry name" value="AAA+_ATPase"/>
</dbReference>
<dbReference type="Gene3D" id="1.10.8.710">
    <property type="match status" value="1"/>
</dbReference>
<dbReference type="InterPro" id="IPR042222">
    <property type="entry name" value="Dynein_2_N"/>
</dbReference>
<dbReference type="SUPFAM" id="SSF52540">
    <property type="entry name" value="P-loop containing nucleoside triphosphate hydrolases"/>
    <property type="match status" value="4"/>
</dbReference>
<proteinExistence type="inferred from homology"/>
<dbReference type="InterPro" id="IPR035706">
    <property type="entry name" value="AAA_9"/>
</dbReference>
<dbReference type="FunFam" id="3.20.180.20:FF:000003">
    <property type="entry name" value="Dynein heavy chain 12, axonemal"/>
    <property type="match status" value="1"/>
</dbReference>
<dbReference type="Gene3D" id="1.20.140.100">
    <property type="entry name" value="Dynein heavy chain, N-terminal domain 2"/>
    <property type="match status" value="1"/>
</dbReference>
<dbReference type="FunFam" id="1.20.140.100:FF:000004">
    <property type="entry name" value="Dynein axonemal heavy chain 6"/>
    <property type="match status" value="1"/>
</dbReference>
<dbReference type="GO" id="GO:0030286">
    <property type="term" value="C:dynein complex"/>
    <property type="evidence" value="ECO:0007669"/>
    <property type="project" value="UniProtKB-KW"/>
</dbReference>
<dbReference type="GO" id="GO:0005524">
    <property type="term" value="F:ATP binding"/>
    <property type="evidence" value="ECO:0007669"/>
    <property type="project" value="UniProtKB-KW"/>
</dbReference>
<dbReference type="Gene3D" id="1.10.287.2620">
    <property type="match status" value="1"/>
</dbReference>
<feature type="coiled-coil region" evidence="14">
    <location>
        <begin position="2669"/>
        <end position="2717"/>
    </location>
</feature>
<keyword evidence="9 14" id="KW-0175">Coiled coil</keyword>
<evidence type="ECO:0000259" key="15">
    <source>
        <dbReference type="SMART" id="SM00382"/>
    </source>
</evidence>
<dbReference type="FunFam" id="1.20.58.1120:FF:000007">
    <property type="entry name" value="Dynein heavy chain 4"/>
    <property type="match status" value="1"/>
</dbReference>
<dbReference type="Pfam" id="PF12777">
    <property type="entry name" value="MT"/>
    <property type="match status" value="1"/>
</dbReference>
<dbReference type="Pfam" id="PF17857">
    <property type="entry name" value="AAA_lid_1"/>
    <property type="match status" value="1"/>
</dbReference>
<dbReference type="Gene3D" id="1.20.920.60">
    <property type="match status" value="1"/>
</dbReference>
<name>A0AA36BFI7_OCTVU</name>
<dbReference type="GO" id="GO:0005930">
    <property type="term" value="C:axoneme"/>
    <property type="evidence" value="ECO:0007669"/>
    <property type="project" value="UniProtKB-SubCell"/>
</dbReference>
<dbReference type="GO" id="GO:0051959">
    <property type="term" value="F:dynein light intermediate chain binding"/>
    <property type="evidence" value="ECO:0007669"/>
    <property type="project" value="InterPro"/>
</dbReference>
<dbReference type="Pfam" id="PF12781">
    <property type="entry name" value="AAA_9"/>
    <property type="match status" value="1"/>
</dbReference>
<evidence type="ECO:0000256" key="5">
    <source>
        <dbReference type="ARBA" id="ARBA00022737"/>
    </source>
</evidence>
<protein>
    <submittedName>
        <fullName evidence="16">Dynein heavy chain 6, axonemal-like isoform X2</fullName>
    </submittedName>
</protein>
<gene>
    <name evidence="16" type="ORF">OCTVUL_1B001177</name>
</gene>
<dbReference type="Pfam" id="PF12775">
    <property type="entry name" value="AAA_7"/>
    <property type="match status" value="1"/>
</dbReference>
<evidence type="ECO:0000256" key="6">
    <source>
        <dbReference type="ARBA" id="ARBA00022741"/>
    </source>
</evidence>
<evidence type="ECO:0000313" key="17">
    <source>
        <dbReference type="Proteomes" id="UP001162480"/>
    </source>
</evidence>
<dbReference type="FunFam" id="3.40.50.300:FF:000063">
    <property type="entry name" value="dynein heavy chain 6, axonemal"/>
    <property type="match status" value="1"/>
</dbReference>
<dbReference type="InterPro" id="IPR041589">
    <property type="entry name" value="DNAH3_AAA_lid_1"/>
</dbReference>
<dbReference type="PANTHER" id="PTHR22878:SF68">
    <property type="entry name" value="DYNEIN HEAVY CHAIN 6, AXONEMAL-LIKE"/>
    <property type="match status" value="1"/>
</dbReference>
<feature type="domain" description="AAA+ ATPase" evidence="15">
    <location>
        <begin position="1339"/>
        <end position="1479"/>
    </location>
</feature>
<dbReference type="Pfam" id="PF08393">
    <property type="entry name" value="DHC_N2"/>
    <property type="match status" value="1"/>
</dbReference>
<evidence type="ECO:0000313" key="16">
    <source>
        <dbReference type="EMBL" id="CAI9733108.1"/>
    </source>
</evidence>
<evidence type="ECO:0000256" key="11">
    <source>
        <dbReference type="ARBA" id="ARBA00023175"/>
    </source>
</evidence>
<evidence type="ECO:0000256" key="4">
    <source>
        <dbReference type="ARBA" id="ARBA00022701"/>
    </source>
</evidence>
<evidence type="ECO:0000256" key="8">
    <source>
        <dbReference type="ARBA" id="ARBA00023017"/>
    </source>
</evidence>
<dbReference type="EMBL" id="OX597827">
    <property type="protein sequence ID" value="CAI9733108.1"/>
    <property type="molecule type" value="Genomic_DNA"/>
</dbReference>
<dbReference type="FunFam" id="3.40.50.300:FF:000362">
    <property type="entry name" value="Dynein, axonemal, heavy chain 6"/>
    <property type="match status" value="1"/>
</dbReference>
<dbReference type="Gene3D" id="1.10.8.720">
    <property type="entry name" value="Region D6 of dynein motor"/>
    <property type="match status" value="1"/>
</dbReference>
<dbReference type="FunFam" id="1.20.920.30:FF:000005">
    <property type="entry name" value="Dynein, axonemal, heavy chain 2"/>
    <property type="match status" value="1"/>
</dbReference>
<dbReference type="Pfam" id="PF12780">
    <property type="entry name" value="AAA_8"/>
    <property type="match status" value="1"/>
</dbReference>
<evidence type="ECO:0000256" key="12">
    <source>
        <dbReference type="ARBA" id="ARBA00023212"/>
    </source>
</evidence>
<dbReference type="GO" id="GO:0045505">
    <property type="term" value="F:dynein intermediate chain binding"/>
    <property type="evidence" value="ECO:0007669"/>
    <property type="project" value="InterPro"/>
</dbReference>
<dbReference type="InterPro" id="IPR024743">
    <property type="entry name" value="Dynein_HC_stalk"/>
</dbReference>
<evidence type="ECO:0000256" key="7">
    <source>
        <dbReference type="ARBA" id="ARBA00022840"/>
    </source>
</evidence>
<evidence type="ECO:0000256" key="14">
    <source>
        <dbReference type="SAM" id="Coils"/>
    </source>
</evidence>
<sequence length="3575" mass="409152">MLGSIYSIQYPAEMHRQAENNLLKYLKYRSDIVGVTITGMEMADEFPTPSNVDPVELQKNIQFNLNTNPKAKEKYVPPLLEPLPCLKQHQEKIAAQYYICDKVQVAEAATKLVKTSSTHLPPIDIAEADTDLPVALRGRKRTHRMKSLFPESYAKDLLKFKKFGKVETNVYRGMRDMNEVIKCLCANKDKSIGFFYLAHCVPKTSPYYHYYNLKVVHYVDIDRNNYSTISTRGVMKYLANNEPEFTELDEWQQDYINFSKIRKMLTATILKIKEMCDKVSQMRLCKIEEDKTYAASQFYEAQCEQSKIIVTHTQTFRDIVKNIARIACRNAMLKDGFVPDDCHQNADGHTSLTVPGVKPKKNKYAVCQRLTSFIRYLDYIIVSALRQLVIDAVRNLLAYFTELLNNAPSFSRMSQKKKTDFNPESLDIVVVEADDESKVLNPLFRTDLLLKIDRIAFQPDVKGFRDLTNQIFIRYQQTALSVPNLLPDDYFNAFTRPIAYHSITEKTCGEGPNLGIIFEEDRILQNLKTGILDALESGFNNAIQYVNLLLPCQRFYQENESMNPEHLKAPKLDVDFYETALNRYKRQTSLTNNIQVKMNTGVLLVDATNMKSLLIPSTVTLLNIVHDNFISVANVETNRLMHIITDSKFQLELIPLTTAECAKHLTFLDKIQENVETLAVELQVVNRIYDIITLYNVPISPEILAVYQILEPSFDAFRNTVDKALYERDYFINCLKNFINHDIKDLRKEVTEIKQEAMNPKILDINSNKNQVMQLLKKFISSMNKIVTDSETFQAYQKDFKIEVTDFDDLDELNQELLMKQKLWTAMEDWDTLTAKAMVLPVIMNLHNPALRARHWEQIQRVLGFSITPEDPLNLGKLIEWNSFEFLDEIQDISSQASSENGLEIILKKVENSWKKIEFLVLPYKDYADTFILGGTDDIQQILDDSIINISTIASSRYVGPIKSRVEEWQVDLELVGKTLDAWLLCQKMWLYLESIFSAPDIIRQLPSEGKMFRQVDKSFKDIMRKLLKRPRALRACLQPGLLEALQNNNALLNSIQKCLETYLEVKRLSFPRFYFLSNDELLEILAQTRNPLAVQPHMKKCFDAINLLDFGEKDKDLEDIQAHAETMKTIYAMISPEGEIVSLGRDLKTRGNVEDWLGKVEEAMFASIRQLVKRAVLDHDETEYKTWLFSFPNQVILTVSMVMWCRDAHLCLESEDNCLEMMGIFEQKCFNDLNQLAALVSGKLSKLNRATVCALITTKVNARDIISELVKKQVDSIESFDWQKQLRYYWDTTTDMCIIHMSNSDYFYGYEYLGASPRLVITPLTNRCYLCLMGALQLDLGGAPAGPAGTGKTETTKDLAKALAKQCVVFNCSDGLDYKMMGRFFSGLAQTGAWCCFDEFNRIDTEVLSVIAQQLITIRNAKVAKVSRFIFEGHDIKLIRTCAAFITMNPGYAGRTELPDNLKALFRPFAMMVPDYCLIAEVILYSEGFESSKLLAQKMTQMYKLCSEQLSQQDHYDFGMRAIKSILVMAGSLKQQNPGQDEDSLLIRALYDSNIPKFLKEDAILFQSILQDLFPGITVSEPDYGVLEREIIKAAEAKKLMVVPTQILKVIQLYDTMLVRHGVMLVGPTGGGKTTVYKVLADALGNLHALGEDMPFYQPVICYILNPKSISMEELYGGINRLTLEWHDGLMAIVIRIAVADTSPKHQWVISDGPVDALWIENMNTVLDDNKMLCLANSERIKLTPYIHMLFEVEDLAVASPATVSRCGMVYIDPGGLQWFPYVEKWMKKWESLLKETTKEFLFNLFREYVDKGFEFVRRNCGQTINQVNISKVTTLCKLYESLVFSEQSKKYINFDASTNQLNSTLCTTFMFCYVWAIGGNILESKWDAFDTFTKNMFDSNPFAKVPTVCDIWSVFMDFPSNRLELWEMAVPHFIYNKTIPFFNIFVPSVDTLRYGYLLEKLLDVDQSVLYIGSSGVGKSMIANRQITQLADTKSYVPVFINFSAQTSSKQTQDIIESKLEKRRKNVIGAPKEKRVIIFIDDINMPKLDTYGSQPPIELLRQYQDFKGFYERNKFTWLDIEDVTLSAACAPPGGGRNAITPRLVRHFSVFNIPPPAEHSLKLMFTAILSGFFIEFPQAIQHCVESIVCAAVEIYCSMKSDLLPTPTKSHYLFNLRDLSKCVQGVLQANLQVIHTKEQIFNLFCHEATRIFHDRLTDDKDRMYFHTMMADMASKHFGEIVAAEDLMKTPIIFGDYLRIGIPLAQRVYKQVVDMEKLKNILIQYLDDFNLQSPKEMKLVFFTDAISHISRIIRIIRQNRGNALLVGVGGVGKQSLTKLAAHICGYQCFQIELRRGYDYVAFRDDLKKLYELAGCKSENIVFLFNDTQIVMEEFLEDINNMLNSGEVPNLLEAEDNEKLINACRPAAKDVGIPEQNRDLVLNYAINLVREVRQRLKQVQNGLDKIQETNDLVDRMKKELVALEPELKEKSANTIALLENLVVDQDAADKVKKDVMVNEAIAKQKADETEAVAMDAQQDLDEALPALEGAIQALDALDKSDIAEIRVFSNPPELVRTVMEAVCILLHQKTDWQSAKSVLADQNFLKTLRSYDKDHIPDPLLRKLKVYIDNPKFFPEIVENVSKACKSLCMWVRAINLYAYVFRAVQPKQQRLAKAKEELATVMSNLRVHQDALAKVVAQIAALQKTYDESVDEKERLECKITQTAVRLKRATKLTKALADKHEKWKETVVEFDQLLGHIAGDVLISAGSVAYTGAFTNDYRHELITIWIEKCSEVEIPISTDFSLVNTLSNSYQIREWNSDGLPRDEVSIDNAVIVIYSQRWPLMIDPQEQANMWIKKKEAKYNLSVIKPSDTNLMRTLENCIRIGRPVLLEDVGEVLEPSLEPILCKQTYYKSGRQMIRLGDTELEYSQEFKLFMTTKLPNPHYLPEICIKVTIVNFTVTRTGLGDQVLSEVVQLEKPQLEEQRNQLITHINRDKIQLKSIEERILQLLFHSKGNILDNEDLINTLNESKLFNMTIEQSEKSENLETRLMILLREITEFIYKNVSRALFEEHKLVFSFLLCAMIMKEKNDVLPEEWNYFLRGAGGLDEEYPEKPDIIGLTQHAWQAACDLSRSVPSFANLKEEIALQNLQVQIGNVVVNSLQGVEDLECVEFNEFNKRLTPFQKLIFIKTFQEEKTILAITNFVCENLGQVYIESPALSLPDLYNDMRKNIPLIFILSSGSDPMGAFLKFAKDKEYLSRLQAISLGQGQGPIAQTMIKDATTLGNWVFLQNCHLAQSWMPSMENIIRNLVESPDEIHDDFRLFLSSMPAKHFPISVLQNSIKVTNEPPKGLRANLKRTIGTITTAFFEEHILTRGWCKLVFGICFFHAIVQERKKFGPLGWNIRYDFADSDRECALLNFQLFCIKDIPWDTLSYITGEITYGGRITDNWDQRCLRTILKTFLHPTILDESYTYSPSKRYFAPPCDTIPDVLQYIDTLPHTDEPEIFGMNENANVTFHRQETFNLVSAVLAMQPRVAGGEMKSGDSIVLELIESIDKKIIQKLDIEQASKAIFEASII</sequence>
<dbReference type="InterPro" id="IPR042228">
    <property type="entry name" value="Dynein_linker_3"/>
</dbReference>
<dbReference type="InterPro" id="IPR043157">
    <property type="entry name" value="Dynein_AAA1S"/>
</dbReference>
<dbReference type="FunFam" id="1.10.8.720:FF:000007">
    <property type="entry name" value="Dynein axonemal heavy chain 6"/>
    <property type="match status" value="1"/>
</dbReference>
<dbReference type="FunFam" id="1.10.8.710:FF:000004">
    <property type="entry name" value="Dynein axonemal heavy chain 6"/>
    <property type="match status" value="1"/>
</dbReference>
<evidence type="ECO:0000256" key="13">
    <source>
        <dbReference type="ARBA" id="ARBA00023273"/>
    </source>
</evidence>
<dbReference type="FunFam" id="3.40.50.300:FF:001143">
    <property type="entry name" value="Dynein axonemal heavy chain 6"/>
    <property type="match status" value="1"/>
</dbReference>
<evidence type="ECO:0000256" key="9">
    <source>
        <dbReference type="ARBA" id="ARBA00023054"/>
    </source>
</evidence>
<keyword evidence="7" id="KW-0067">ATP-binding</keyword>
<keyword evidence="8" id="KW-0243">Dynein</keyword>
<keyword evidence="12" id="KW-0206">Cytoskeleton</keyword>
<comment type="subcellular location">
    <subcellularLocation>
        <location evidence="1">Cytoplasm</location>
        <location evidence="1">Cytoskeleton</location>
        <location evidence="1">Cilium axoneme</location>
    </subcellularLocation>
</comment>
<reference evidence="16" key="1">
    <citation type="submission" date="2023-08" db="EMBL/GenBank/DDBJ databases">
        <authorList>
            <person name="Alioto T."/>
            <person name="Alioto T."/>
            <person name="Gomez Garrido J."/>
        </authorList>
    </citation>
    <scope>NUCLEOTIDE SEQUENCE</scope>
</reference>
<dbReference type="Gene3D" id="3.20.180.20">
    <property type="entry name" value="Dynein heavy chain, N-terminal domain 2"/>
    <property type="match status" value="1"/>
</dbReference>
<keyword evidence="10" id="KW-0969">Cilium</keyword>
<accession>A0AA36BFI7</accession>
<keyword evidence="13" id="KW-0966">Cell projection</keyword>
<dbReference type="Gene3D" id="6.10.140.1060">
    <property type="match status" value="1"/>
</dbReference>
<keyword evidence="6" id="KW-0547">Nucleotide-binding</keyword>
<keyword evidence="17" id="KW-1185">Reference proteome</keyword>
<evidence type="ECO:0000256" key="3">
    <source>
        <dbReference type="ARBA" id="ARBA00022490"/>
    </source>
</evidence>
<dbReference type="InterPro" id="IPR013602">
    <property type="entry name" value="Dynein_heavy_linker"/>
</dbReference>
<dbReference type="FunFam" id="3.40.50.300:FF:001145">
    <property type="entry name" value="Putative dynein heavy chain"/>
    <property type="match status" value="1"/>
</dbReference>
<evidence type="ECO:0000256" key="2">
    <source>
        <dbReference type="ARBA" id="ARBA00008887"/>
    </source>
</evidence>
<evidence type="ECO:0000256" key="10">
    <source>
        <dbReference type="ARBA" id="ARBA00023069"/>
    </source>
</evidence>
<dbReference type="Proteomes" id="UP001162480">
    <property type="component" value="Chromosome 14"/>
</dbReference>
<dbReference type="InterPro" id="IPR004273">
    <property type="entry name" value="Dynein_heavy_D6_P-loop"/>
</dbReference>
<dbReference type="InterPro" id="IPR027417">
    <property type="entry name" value="P-loop_NTPase"/>
</dbReference>
<dbReference type="Gene3D" id="1.20.920.30">
    <property type="match status" value="1"/>
</dbReference>
<dbReference type="SMART" id="SM00382">
    <property type="entry name" value="AAA"/>
    <property type="match status" value="3"/>
</dbReference>
<keyword evidence="11" id="KW-0505">Motor protein</keyword>
<organism evidence="16 17">
    <name type="scientific">Octopus vulgaris</name>
    <name type="common">Common octopus</name>
    <dbReference type="NCBI Taxonomy" id="6645"/>
    <lineage>
        <taxon>Eukaryota</taxon>
        <taxon>Metazoa</taxon>
        <taxon>Spiralia</taxon>
        <taxon>Lophotrochozoa</taxon>
        <taxon>Mollusca</taxon>
        <taxon>Cephalopoda</taxon>
        <taxon>Coleoidea</taxon>
        <taxon>Octopodiformes</taxon>
        <taxon>Octopoda</taxon>
        <taxon>Incirrata</taxon>
        <taxon>Octopodidae</taxon>
        <taxon>Octopus</taxon>
    </lineage>
</organism>
<comment type="similarity">
    <text evidence="2">Belongs to the dynein heavy chain family.</text>
</comment>
<keyword evidence="5" id="KW-0677">Repeat</keyword>
<dbReference type="GO" id="GO:0005874">
    <property type="term" value="C:microtubule"/>
    <property type="evidence" value="ECO:0007669"/>
    <property type="project" value="UniProtKB-KW"/>
</dbReference>
<feature type="domain" description="AAA+ ATPase" evidence="15">
    <location>
        <begin position="1620"/>
        <end position="1756"/>
    </location>
</feature>
<dbReference type="Gene3D" id="3.40.50.300">
    <property type="entry name" value="P-loop containing nucleotide triphosphate hydrolases"/>
    <property type="match status" value="5"/>
</dbReference>
<keyword evidence="3" id="KW-0963">Cytoplasm</keyword>
<keyword evidence="4" id="KW-0493">Microtubule</keyword>
<dbReference type="Gene3D" id="1.20.58.1120">
    <property type="match status" value="1"/>
</dbReference>
<feature type="domain" description="AAA+ ATPase" evidence="15">
    <location>
        <begin position="1966"/>
        <end position="2114"/>
    </location>
</feature>
<dbReference type="InterPro" id="IPR035699">
    <property type="entry name" value="AAA_6"/>
</dbReference>
<dbReference type="Pfam" id="PF03028">
    <property type="entry name" value="Dynein_heavy"/>
    <property type="match status" value="1"/>
</dbReference>
<dbReference type="InterPro" id="IPR041466">
    <property type="entry name" value="Dynein_AAA5_ext"/>
</dbReference>
<dbReference type="Pfam" id="PF12774">
    <property type="entry name" value="AAA_6"/>
    <property type="match status" value="1"/>
</dbReference>
<dbReference type="GO" id="GO:0008569">
    <property type="term" value="F:minus-end-directed microtubule motor activity"/>
    <property type="evidence" value="ECO:0007669"/>
    <property type="project" value="InterPro"/>
</dbReference>
<dbReference type="PANTHER" id="PTHR22878">
    <property type="entry name" value="DYNEIN HEAVY CHAIN 6, AXONEMAL-LIKE-RELATED"/>
    <property type="match status" value="1"/>
</dbReference>
<dbReference type="Pfam" id="PF17852">
    <property type="entry name" value="Dynein_AAA_lid"/>
    <property type="match status" value="1"/>
</dbReference>
<dbReference type="FunFam" id="1.10.287.2620:FF:000001">
    <property type="entry name" value="Cytoplasmic dynein heavy chain 1"/>
    <property type="match status" value="1"/>
</dbReference>
<dbReference type="InterPro" id="IPR026983">
    <property type="entry name" value="DHC"/>
</dbReference>
<evidence type="ECO:0000256" key="1">
    <source>
        <dbReference type="ARBA" id="ARBA00004430"/>
    </source>
</evidence>
<dbReference type="Pfam" id="PF18198">
    <property type="entry name" value="AAA_lid_11"/>
    <property type="match status" value="1"/>
</dbReference>
<dbReference type="GO" id="GO:0007018">
    <property type="term" value="P:microtubule-based movement"/>
    <property type="evidence" value="ECO:0007669"/>
    <property type="project" value="InterPro"/>
</dbReference>
<dbReference type="InterPro" id="IPR041658">
    <property type="entry name" value="AAA_lid_11"/>
</dbReference>
<dbReference type="InterPro" id="IPR024317">
    <property type="entry name" value="Dynein_heavy_chain_D4_dom"/>
</dbReference>
<dbReference type="InterPro" id="IPR042219">
    <property type="entry name" value="AAA_lid_11_sf"/>
</dbReference>